<proteinExistence type="predicted"/>
<gene>
    <name evidence="1" type="ORF">ER308_14485</name>
</gene>
<dbReference type="EMBL" id="CP036402">
    <property type="protein sequence ID" value="QBI20645.1"/>
    <property type="molecule type" value="Genomic_DNA"/>
</dbReference>
<dbReference type="KEGG" id="erz:ER308_14485"/>
<organism evidence="1 2">
    <name type="scientific">Egibacter rhizosphaerae</name>
    <dbReference type="NCBI Taxonomy" id="1670831"/>
    <lineage>
        <taxon>Bacteria</taxon>
        <taxon>Bacillati</taxon>
        <taxon>Actinomycetota</taxon>
        <taxon>Nitriliruptoria</taxon>
        <taxon>Egibacterales</taxon>
        <taxon>Egibacteraceae</taxon>
        <taxon>Egibacter</taxon>
    </lineage>
</organism>
<protein>
    <recommendedName>
        <fullName evidence="3">Cupin domain-containing protein</fullName>
    </recommendedName>
</protein>
<dbReference type="InterPro" id="IPR011051">
    <property type="entry name" value="RmlC_Cupin_sf"/>
</dbReference>
<reference evidence="1 2" key="1">
    <citation type="submission" date="2019-01" db="EMBL/GenBank/DDBJ databases">
        <title>Egibacter rhizosphaerae EGI 80759T.</title>
        <authorList>
            <person name="Chen D.-D."/>
            <person name="Tian Y."/>
            <person name="Jiao J.-Y."/>
            <person name="Zhang X.-T."/>
            <person name="Zhang Y.-G."/>
            <person name="Zhang Y."/>
            <person name="Xiao M."/>
            <person name="Shu W.-S."/>
            <person name="Li W.-J."/>
        </authorList>
    </citation>
    <scope>NUCLEOTIDE SEQUENCE [LARGE SCALE GENOMIC DNA]</scope>
    <source>
        <strain evidence="1 2">EGI 80759</strain>
    </source>
</reference>
<dbReference type="InterPro" id="IPR014710">
    <property type="entry name" value="RmlC-like_jellyroll"/>
</dbReference>
<evidence type="ECO:0000313" key="1">
    <source>
        <dbReference type="EMBL" id="QBI20645.1"/>
    </source>
</evidence>
<evidence type="ECO:0008006" key="3">
    <source>
        <dbReference type="Google" id="ProtNLM"/>
    </source>
</evidence>
<evidence type="ECO:0000313" key="2">
    <source>
        <dbReference type="Proteomes" id="UP000291469"/>
    </source>
</evidence>
<dbReference type="AlphaFoldDB" id="A0A411YH26"/>
<name>A0A411YH26_9ACTN</name>
<dbReference type="SUPFAM" id="SSF51182">
    <property type="entry name" value="RmlC-like cupins"/>
    <property type="match status" value="1"/>
</dbReference>
<accession>A0A411YH26</accession>
<dbReference type="OrthoDB" id="5244611at2"/>
<dbReference type="Gene3D" id="2.60.120.10">
    <property type="entry name" value="Jelly Rolls"/>
    <property type="match status" value="1"/>
</dbReference>
<sequence length="124" mass="13713">MRFTVFEKRGDEVGARVVEKPEFEPFTHFDGAPLRAVQRADVTSAPGVRTEMVHIAAGGHFVMHASPDVAVCNVIRGRGELVLPQGEVLGYEAPELYVFLPDTLHEWRNIEADTLLSTALVEAR</sequence>
<dbReference type="Proteomes" id="UP000291469">
    <property type="component" value="Chromosome"/>
</dbReference>
<keyword evidence="2" id="KW-1185">Reference proteome</keyword>
<dbReference type="RefSeq" id="WP_131155640.1">
    <property type="nucleotide sequence ID" value="NZ_CP036402.1"/>
</dbReference>